<comment type="caution">
    <text evidence="3">The sequence shown here is derived from an EMBL/GenBank/DDBJ whole genome shotgun (WGS) entry which is preliminary data.</text>
</comment>
<keyword evidence="2" id="KW-0472">Membrane</keyword>
<keyword evidence="2" id="KW-0812">Transmembrane</keyword>
<feature type="compositionally biased region" description="Basic and acidic residues" evidence="1">
    <location>
        <begin position="1"/>
        <end position="14"/>
    </location>
</feature>
<sequence>MSEIDNDKDLRESWRQLPQPQPSAELDRRVLLQAQAAIHRGPRFHLRWGAGAAAAALLCFALLLPVQQSSLSPESITVPSDAPSPKPSEPDSSSADSAVLDRIEVSGSRLRTAPPAEPMPVAPSAPAASGRLGQAAGEAKLEQTRAAESPEEAAVSMGTSMRDSAEPTAQAELEAVQPQQEMARIEQLLEAGQREAAVRALARLLRGHPDLVLTPALSPLREAALAEPAE</sequence>
<dbReference type="EMBL" id="JACYTR010000002">
    <property type="protein sequence ID" value="MBD8524337.1"/>
    <property type="molecule type" value="Genomic_DNA"/>
</dbReference>
<evidence type="ECO:0000313" key="4">
    <source>
        <dbReference type="Proteomes" id="UP000613768"/>
    </source>
</evidence>
<gene>
    <name evidence="3" type="ORF">IFO71_01145</name>
</gene>
<feature type="region of interest" description="Disordered" evidence="1">
    <location>
        <begin position="1"/>
        <end position="25"/>
    </location>
</feature>
<evidence type="ECO:0008006" key="5">
    <source>
        <dbReference type="Google" id="ProtNLM"/>
    </source>
</evidence>
<keyword evidence="4" id="KW-1185">Reference proteome</keyword>
<evidence type="ECO:0000256" key="1">
    <source>
        <dbReference type="SAM" id="MobiDB-lite"/>
    </source>
</evidence>
<evidence type="ECO:0000256" key="2">
    <source>
        <dbReference type="SAM" id="Phobius"/>
    </source>
</evidence>
<dbReference type="AlphaFoldDB" id="A0AAW3ZGR6"/>
<evidence type="ECO:0000313" key="3">
    <source>
        <dbReference type="EMBL" id="MBD8524337.1"/>
    </source>
</evidence>
<proteinExistence type="predicted"/>
<protein>
    <recommendedName>
        <fullName evidence="5">FimV-like protein</fullName>
    </recommendedName>
</protein>
<reference evidence="3 4" key="1">
    <citation type="submission" date="2020-09" db="EMBL/GenBank/DDBJ databases">
        <title>Pseudoxanthomonas sp. CAU 1598 isolated from sand of Yaerae Beach.</title>
        <authorList>
            <person name="Kim W."/>
        </authorList>
    </citation>
    <scope>NUCLEOTIDE SEQUENCE [LARGE SCALE GENOMIC DNA]</scope>
    <source>
        <strain evidence="3 4">CAU 1598</strain>
    </source>
</reference>
<keyword evidence="2" id="KW-1133">Transmembrane helix</keyword>
<organism evidence="3 4">
    <name type="scientific">Pseudomarimonas arenosa</name>
    <dbReference type="NCBI Taxonomy" id="2774145"/>
    <lineage>
        <taxon>Bacteria</taxon>
        <taxon>Pseudomonadati</taxon>
        <taxon>Pseudomonadota</taxon>
        <taxon>Gammaproteobacteria</taxon>
        <taxon>Lysobacterales</taxon>
        <taxon>Lysobacteraceae</taxon>
        <taxon>Pseudomarimonas</taxon>
    </lineage>
</organism>
<feature type="transmembrane region" description="Helical" evidence="2">
    <location>
        <begin position="48"/>
        <end position="66"/>
    </location>
</feature>
<accession>A0AAW3ZGR6</accession>
<name>A0AAW3ZGR6_9GAMM</name>
<feature type="region of interest" description="Disordered" evidence="1">
    <location>
        <begin position="73"/>
        <end position="150"/>
    </location>
</feature>
<dbReference type="Proteomes" id="UP000613768">
    <property type="component" value="Unassembled WGS sequence"/>
</dbReference>
<dbReference type="RefSeq" id="WP_192027690.1">
    <property type="nucleotide sequence ID" value="NZ_JACYTR010000002.1"/>
</dbReference>